<dbReference type="Proteomes" id="UP000244168">
    <property type="component" value="Unassembled WGS sequence"/>
</dbReference>
<evidence type="ECO:0000256" key="3">
    <source>
        <dbReference type="ARBA" id="ARBA00022448"/>
    </source>
</evidence>
<comment type="caution">
    <text evidence="11">The sequence shown here is derived from an EMBL/GenBank/DDBJ whole genome shotgun (WGS) entry which is preliminary data.</text>
</comment>
<keyword evidence="12" id="KW-1185">Reference proteome</keyword>
<name>A0A2T5JDR3_9SPHI</name>
<comment type="subcellular location">
    <subcellularLocation>
        <location evidence="1">Cell inner membrane</location>
        <topology evidence="1">Single-pass membrane protein</topology>
        <orientation evidence="1">Periplasmic side</orientation>
    </subcellularLocation>
</comment>
<dbReference type="AlphaFoldDB" id="A0A2T5JDR3"/>
<evidence type="ECO:0000256" key="4">
    <source>
        <dbReference type="ARBA" id="ARBA00022475"/>
    </source>
</evidence>
<dbReference type="GO" id="GO:0055085">
    <property type="term" value="P:transmembrane transport"/>
    <property type="evidence" value="ECO:0007669"/>
    <property type="project" value="InterPro"/>
</dbReference>
<dbReference type="Pfam" id="PF03544">
    <property type="entry name" value="TonB_C"/>
    <property type="match status" value="1"/>
</dbReference>
<dbReference type="PANTHER" id="PTHR33446:SF2">
    <property type="entry name" value="PROTEIN TONB"/>
    <property type="match status" value="1"/>
</dbReference>
<keyword evidence="4" id="KW-1003">Cell membrane</keyword>
<dbReference type="PANTHER" id="PTHR33446">
    <property type="entry name" value="PROTEIN TONB-RELATED"/>
    <property type="match status" value="1"/>
</dbReference>
<dbReference type="GO" id="GO:0098797">
    <property type="term" value="C:plasma membrane protein complex"/>
    <property type="evidence" value="ECO:0007669"/>
    <property type="project" value="TreeGrafter"/>
</dbReference>
<dbReference type="EMBL" id="QAOQ01000002">
    <property type="protein sequence ID" value="PTQ99907.1"/>
    <property type="molecule type" value="Genomic_DNA"/>
</dbReference>
<evidence type="ECO:0000256" key="6">
    <source>
        <dbReference type="ARBA" id="ARBA00022692"/>
    </source>
</evidence>
<feature type="domain" description="TonB C-terminal" evidence="10">
    <location>
        <begin position="240"/>
        <end position="331"/>
    </location>
</feature>
<dbReference type="SUPFAM" id="SSF82185">
    <property type="entry name" value="Histone H3 K4-specific methyltransferase SET7/9 N-terminal domain"/>
    <property type="match status" value="1"/>
</dbReference>
<protein>
    <submittedName>
        <fullName evidence="11">TonB family protein</fullName>
    </submittedName>
</protein>
<keyword evidence="7" id="KW-0653">Protein transport</keyword>
<evidence type="ECO:0000313" key="11">
    <source>
        <dbReference type="EMBL" id="PTQ99907.1"/>
    </source>
</evidence>
<dbReference type="GO" id="GO:0031992">
    <property type="term" value="F:energy transducer activity"/>
    <property type="evidence" value="ECO:0007669"/>
    <property type="project" value="TreeGrafter"/>
</dbReference>
<evidence type="ECO:0000313" key="12">
    <source>
        <dbReference type="Proteomes" id="UP000244168"/>
    </source>
</evidence>
<evidence type="ECO:0000256" key="7">
    <source>
        <dbReference type="ARBA" id="ARBA00022927"/>
    </source>
</evidence>
<dbReference type="InterPro" id="IPR051045">
    <property type="entry name" value="TonB-dependent_transducer"/>
</dbReference>
<evidence type="ECO:0000256" key="2">
    <source>
        <dbReference type="ARBA" id="ARBA00006555"/>
    </source>
</evidence>
<evidence type="ECO:0000256" key="1">
    <source>
        <dbReference type="ARBA" id="ARBA00004383"/>
    </source>
</evidence>
<accession>A0A2T5JDR3</accession>
<dbReference type="RefSeq" id="WP_170113558.1">
    <property type="nucleotide sequence ID" value="NZ_CP160205.1"/>
</dbReference>
<evidence type="ECO:0000256" key="9">
    <source>
        <dbReference type="ARBA" id="ARBA00023136"/>
    </source>
</evidence>
<keyword evidence="9" id="KW-0472">Membrane</keyword>
<dbReference type="InterPro" id="IPR006260">
    <property type="entry name" value="TonB/TolA_C"/>
</dbReference>
<gene>
    <name evidence="11" type="ORF">C8P68_102737</name>
</gene>
<evidence type="ECO:0000259" key="10">
    <source>
        <dbReference type="PROSITE" id="PS52015"/>
    </source>
</evidence>
<evidence type="ECO:0000256" key="8">
    <source>
        <dbReference type="ARBA" id="ARBA00022989"/>
    </source>
</evidence>
<dbReference type="NCBIfam" id="TIGR01352">
    <property type="entry name" value="tonB_Cterm"/>
    <property type="match status" value="1"/>
</dbReference>
<dbReference type="InterPro" id="IPR037682">
    <property type="entry name" value="TonB_C"/>
</dbReference>
<dbReference type="PROSITE" id="PS52015">
    <property type="entry name" value="TONB_CTD"/>
    <property type="match status" value="1"/>
</dbReference>
<organism evidence="11 12">
    <name type="scientific">Mucilaginibacter yixingensis</name>
    <dbReference type="NCBI Taxonomy" id="1295612"/>
    <lineage>
        <taxon>Bacteria</taxon>
        <taxon>Pseudomonadati</taxon>
        <taxon>Bacteroidota</taxon>
        <taxon>Sphingobacteriia</taxon>
        <taxon>Sphingobacteriales</taxon>
        <taxon>Sphingobacteriaceae</taxon>
        <taxon>Mucilaginibacter</taxon>
    </lineage>
</organism>
<dbReference type="Gene3D" id="3.30.1150.10">
    <property type="match status" value="1"/>
</dbReference>
<proteinExistence type="inferred from homology"/>
<comment type="similarity">
    <text evidence="2">Belongs to the TonB family.</text>
</comment>
<evidence type="ECO:0000256" key="5">
    <source>
        <dbReference type="ARBA" id="ARBA00022519"/>
    </source>
</evidence>
<keyword evidence="5" id="KW-0997">Cell inner membrane</keyword>
<reference evidence="11 12" key="1">
    <citation type="submission" date="2018-04" db="EMBL/GenBank/DDBJ databases">
        <title>Genomic Encyclopedia of Archaeal and Bacterial Type Strains, Phase II (KMG-II): from individual species to whole genera.</title>
        <authorList>
            <person name="Goeker M."/>
        </authorList>
    </citation>
    <scope>NUCLEOTIDE SEQUENCE [LARGE SCALE GENOMIC DNA]</scope>
    <source>
        <strain evidence="11 12">DSM 26809</strain>
    </source>
</reference>
<sequence>MLASSVATALAQNTSINTSKLLPGQNAYYLDKDGERVDSKDSAQIVRVFNGYDSVAHLYDLSEYDIKSGQRIMIGRSSSGYPLSLEGSCVSFYVNGKRKSVISYKKGYPTGNGSFYYPNGKPYQILLYNDIKTLGKLYKSMDYIPESERQNIIASYDTTGKQMVIDGKGHFVGYSDDFKLIEQEGDVENGKRVGKWQGQLSNYTYTEQYNNGKLISGVSTDAEGLQHPYDKFRTNADYPTGLTDLYAFIGQTVRYPIADRKNNVQGKVFITFIISEDGTLHNLICLRAPSYDMADETIRVLKLSPKWKPSLVRGIPAKQVFTLPVSFTLSR</sequence>
<keyword evidence="8" id="KW-1133">Transmembrane helix</keyword>
<keyword evidence="6" id="KW-0812">Transmembrane</keyword>
<dbReference type="Gene3D" id="2.20.110.10">
    <property type="entry name" value="Histone H3 K4-specific methyltransferase SET7/9 N-terminal domain"/>
    <property type="match status" value="1"/>
</dbReference>
<keyword evidence="3" id="KW-0813">Transport</keyword>
<dbReference type="GO" id="GO:0015031">
    <property type="term" value="P:protein transport"/>
    <property type="evidence" value="ECO:0007669"/>
    <property type="project" value="UniProtKB-KW"/>
</dbReference>
<dbReference type="SUPFAM" id="SSF74653">
    <property type="entry name" value="TolA/TonB C-terminal domain"/>
    <property type="match status" value="1"/>
</dbReference>